<dbReference type="GO" id="GO:0016125">
    <property type="term" value="P:sterol metabolic process"/>
    <property type="evidence" value="ECO:0007669"/>
    <property type="project" value="TreeGrafter"/>
</dbReference>
<dbReference type="InterPro" id="IPR017972">
    <property type="entry name" value="Cyt_P450_CS"/>
</dbReference>
<evidence type="ECO:0000313" key="15">
    <source>
        <dbReference type="RefSeq" id="XP_031386613.1"/>
    </source>
</evidence>
<dbReference type="GO" id="GO:0004497">
    <property type="term" value="F:monooxygenase activity"/>
    <property type="evidence" value="ECO:0007669"/>
    <property type="project" value="UniProtKB-KW"/>
</dbReference>
<sequence>MDLFYTCALYLAILFVSLSLTIYLIGKHKAKAHGTTGLLDLPPGQTGYWPIIRETLDFFMAGRNGTPGKFVTDRTSRYSSDVFRTSLLGVGKNVAVFCGASGNKFLFSGESKYVTWWWPRSVRMVAEFPDPDSVDGYPTDDSFAKTRRFILEFVRPEALQRYLPIMDSMAKQHLEADWAPYEEVRVFPLLMKYTFALSSRLLMGNQDPTFITRLGHMFELVASGMLSVPINFPGTARYKAIQAGKSIRFVLLPIIKRRKKEIMENKDTAVAKDLLSKMLLAEDENGQPVMTESEIGNTIIAKFLASQATSSTTITFVVKYLAEYPDVYEQVWKEQMEIARSKGPDELLNWEDIQKMRYSWMVACEVMRLSPPVPGAFRRVITDFSYSGFTIPKGWKTHWNVYSTHLDHRYFPDPEKFDPSRFQGRGPAPFTFVPFGGGPHMCPGKEYARVQILVFMHNLVIKFRWKKAIPDEKIIYKPLPVPASDLPIRIEPCI</sequence>
<evidence type="ECO:0000256" key="3">
    <source>
        <dbReference type="ARBA" id="ARBA00010617"/>
    </source>
</evidence>
<accession>A0A218WAA7</accession>
<dbReference type="Pfam" id="PF00067">
    <property type="entry name" value="p450"/>
    <property type="match status" value="1"/>
</dbReference>
<dbReference type="PRINTS" id="PR00385">
    <property type="entry name" value="P450"/>
</dbReference>
<evidence type="ECO:0000256" key="6">
    <source>
        <dbReference type="ARBA" id="ARBA00022989"/>
    </source>
</evidence>
<protein>
    <submittedName>
        <fullName evidence="15">Beta-amyrin 28-monooxygenase-like</fullName>
    </submittedName>
</protein>
<evidence type="ECO:0000313" key="13">
    <source>
        <dbReference type="Proteomes" id="UP000197138"/>
    </source>
</evidence>
<reference evidence="15" key="4">
    <citation type="submission" date="2025-04" db="UniProtKB">
        <authorList>
            <consortium name="RefSeq"/>
        </authorList>
    </citation>
    <scope>IDENTIFICATION</scope>
    <source>
        <tissue evidence="15">Leaf</tissue>
    </source>
</reference>
<evidence type="ECO:0000256" key="4">
    <source>
        <dbReference type="ARBA" id="ARBA00022692"/>
    </source>
</evidence>
<dbReference type="Proteomes" id="UP000515151">
    <property type="component" value="Chromosome 3"/>
</dbReference>
<dbReference type="AlphaFoldDB" id="A0A218WAA7"/>
<dbReference type="EMBL" id="MTKT01004864">
    <property type="protein sequence ID" value="OWM69463.1"/>
    <property type="molecule type" value="Genomic_DNA"/>
</dbReference>
<name>A0A218WAA7_PUNGR</name>
<feature type="binding site" description="axial binding residue" evidence="9">
    <location>
        <position position="442"/>
    </location>
    <ligand>
        <name>heme</name>
        <dbReference type="ChEBI" id="CHEBI:30413"/>
    </ligand>
    <ligandPart>
        <name>Fe</name>
        <dbReference type="ChEBI" id="CHEBI:18248"/>
    </ligandPart>
</feature>
<keyword evidence="11" id="KW-0472">Membrane</keyword>
<dbReference type="Proteomes" id="UP000197138">
    <property type="component" value="Unassembled WGS sequence"/>
</dbReference>
<evidence type="ECO:0000256" key="2">
    <source>
        <dbReference type="ARBA" id="ARBA00004167"/>
    </source>
</evidence>
<dbReference type="PROSITE" id="PS00086">
    <property type="entry name" value="CYTOCHROME_P450"/>
    <property type="match status" value="1"/>
</dbReference>
<gene>
    <name evidence="15" type="primary">LOC116200076</name>
    <name evidence="12" type="ORF">CDL15_Pgr013924</name>
</gene>
<dbReference type="InterPro" id="IPR002401">
    <property type="entry name" value="Cyt_P450_E_grp-I"/>
</dbReference>
<reference evidence="13" key="1">
    <citation type="journal article" date="2017" name="Plant J.">
        <title>The pomegranate (Punica granatum L.) genome and the genomics of punicalagin biosynthesis.</title>
        <authorList>
            <person name="Qin G."/>
            <person name="Xu C."/>
            <person name="Ming R."/>
            <person name="Tang H."/>
            <person name="Guyot R."/>
            <person name="Kramer E.M."/>
            <person name="Hu Y."/>
            <person name="Yi X."/>
            <person name="Qi Y."/>
            <person name="Xu X."/>
            <person name="Gao Z."/>
            <person name="Pan H."/>
            <person name="Jian J."/>
            <person name="Tian Y."/>
            <person name="Yue Z."/>
            <person name="Xu Y."/>
        </authorList>
    </citation>
    <scope>NUCLEOTIDE SEQUENCE [LARGE SCALE GENOMIC DNA]</scope>
    <source>
        <strain evidence="13">cv. Dabenzi</strain>
    </source>
</reference>
<evidence type="ECO:0000256" key="9">
    <source>
        <dbReference type="PIRSR" id="PIRSR602401-1"/>
    </source>
</evidence>
<dbReference type="CDD" id="cd11043">
    <property type="entry name" value="CYP90-like"/>
    <property type="match status" value="1"/>
</dbReference>
<evidence type="ECO:0000256" key="5">
    <source>
        <dbReference type="ARBA" id="ARBA00022723"/>
    </source>
</evidence>
<dbReference type="PRINTS" id="PR00463">
    <property type="entry name" value="EP450I"/>
</dbReference>
<keyword evidence="5 9" id="KW-0479">Metal-binding</keyword>
<dbReference type="PANTHER" id="PTHR24286">
    <property type="entry name" value="CYTOCHROME P450 26"/>
    <property type="match status" value="1"/>
</dbReference>
<evidence type="ECO:0000256" key="7">
    <source>
        <dbReference type="ARBA" id="ARBA00023002"/>
    </source>
</evidence>
<evidence type="ECO:0000256" key="10">
    <source>
        <dbReference type="RuleBase" id="RU000461"/>
    </source>
</evidence>
<dbReference type="SUPFAM" id="SSF48264">
    <property type="entry name" value="Cytochrome P450"/>
    <property type="match status" value="1"/>
</dbReference>
<dbReference type="GO" id="GO:0005506">
    <property type="term" value="F:iron ion binding"/>
    <property type="evidence" value="ECO:0007669"/>
    <property type="project" value="InterPro"/>
</dbReference>
<keyword evidence="10" id="KW-0503">Monooxygenase</keyword>
<organism evidence="12 13">
    <name type="scientific">Punica granatum</name>
    <name type="common">Pomegranate</name>
    <dbReference type="NCBI Taxonomy" id="22663"/>
    <lineage>
        <taxon>Eukaryota</taxon>
        <taxon>Viridiplantae</taxon>
        <taxon>Streptophyta</taxon>
        <taxon>Embryophyta</taxon>
        <taxon>Tracheophyta</taxon>
        <taxon>Spermatophyta</taxon>
        <taxon>Magnoliopsida</taxon>
        <taxon>eudicotyledons</taxon>
        <taxon>Gunneridae</taxon>
        <taxon>Pentapetalae</taxon>
        <taxon>rosids</taxon>
        <taxon>malvids</taxon>
        <taxon>Myrtales</taxon>
        <taxon>Lythraceae</taxon>
        <taxon>Punica</taxon>
    </lineage>
</organism>
<dbReference type="OrthoDB" id="3945418at2759"/>
<keyword evidence="8 9" id="KW-0408">Iron</keyword>
<evidence type="ECO:0000256" key="11">
    <source>
        <dbReference type="SAM" id="Phobius"/>
    </source>
</evidence>
<evidence type="ECO:0000256" key="1">
    <source>
        <dbReference type="ARBA" id="ARBA00001971"/>
    </source>
</evidence>
<keyword evidence="6 11" id="KW-1133">Transmembrane helix</keyword>
<comment type="cofactor">
    <cofactor evidence="1 9">
        <name>heme</name>
        <dbReference type="ChEBI" id="CHEBI:30413"/>
    </cofactor>
</comment>
<keyword evidence="9 10" id="KW-0349">Heme</keyword>
<reference evidence="14" key="3">
    <citation type="journal article" date="2020" name="Plant Biotechnol. J.">
        <title>The pomegranate (Punica granatum L.) draft genome dissects genetic divergence between soft- and hard-seeded cultivars.</title>
        <authorList>
            <person name="Luo X."/>
            <person name="Li H."/>
            <person name="Wu Z."/>
            <person name="Yao W."/>
            <person name="Zhao P."/>
            <person name="Cao D."/>
            <person name="Yu H."/>
            <person name="Li K."/>
            <person name="Poudel K."/>
            <person name="Zhao D."/>
            <person name="Zhang F."/>
            <person name="Xia X."/>
            <person name="Chen L."/>
            <person name="Wang Q."/>
            <person name="Jing D."/>
            <person name="Cao S."/>
        </authorList>
    </citation>
    <scope>NUCLEOTIDE SEQUENCE [LARGE SCALE GENOMIC DNA]</scope>
</reference>
<keyword evidence="4 11" id="KW-0812">Transmembrane</keyword>
<feature type="transmembrane region" description="Helical" evidence="11">
    <location>
        <begin position="7"/>
        <end position="26"/>
    </location>
</feature>
<dbReference type="GO" id="GO:0016020">
    <property type="term" value="C:membrane"/>
    <property type="evidence" value="ECO:0007669"/>
    <property type="project" value="UniProtKB-SubCell"/>
</dbReference>
<dbReference type="RefSeq" id="XP_031386613.1">
    <property type="nucleotide sequence ID" value="XM_031530753.1"/>
</dbReference>
<dbReference type="GeneID" id="116200076"/>
<evidence type="ECO:0000256" key="8">
    <source>
        <dbReference type="ARBA" id="ARBA00023004"/>
    </source>
</evidence>
<dbReference type="PANTHER" id="PTHR24286:SF53">
    <property type="entry name" value="BETA-AMYRIN 28-OXIDASE-LIKE"/>
    <property type="match status" value="1"/>
</dbReference>
<keyword evidence="14" id="KW-1185">Reference proteome</keyword>
<evidence type="ECO:0000313" key="12">
    <source>
        <dbReference type="EMBL" id="OWM69463.1"/>
    </source>
</evidence>
<dbReference type="Gene3D" id="1.10.630.10">
    <property type="entry name" value="Cytochrome P450"/>
    <property type="match status" value="1"/>
</dbReference>
<dbReference type="GO" id="GO:0016705">
    <property type="term" value="F:oxidoreductase activity, acting on paired donors, with incorporation or reduction of molecular oxygen"/>
    <property type="evidence" value="ECO:0007669"/>
    <property type="project" value="InterPro"/>
</dbReference>
<comment type="subcellular location">
    <subcellularLocation>
        <location evidence="2">Membrane</location>
        <topology evidence="2">Single-pass membrane protein</topology>
    </subcellularLocation>
</comment>
<evidence type="ECO:0000313" key="14">
    <source>
        <dbReference type="Proteomes" id="UP000515151"/>
    </source>
</evidence>
<comment type="similarity">
    <text evidence="3 10">Belongs to the cytochrome P450 family.</text>
</comment>
<dbReference type="InterPro" id="IPR001128">
    <property type="entry name" value="Cyt_P450"/>
</dbReference>
<keyword evidence="7 10" id="KW-0560">Oxidoreductase</keyword>
<dbReference type="GO" id="GO:0020037">
    <property type="term" value="F:heme binding"/>
    <property type="evidence" value="ECO:0007669"/>
    <property type="project" value="InterPro"/>
</dbReference>
<reference evidence="12" key="2">
    <citation type="submission" date="2017-06" db="EMBL/GenBank/DDBJ databases">
        <title>The pomegranate genome and the genomics of punicalagin biosynthesis.</title>
        <authorList>
            <person name="Xu C."/>
        </authorList>
    </citation>
    <scope>NUCLEOTIDE SEQUENCE [LARGE SCALE GENOMIC DNA]</scope>
    <source>
        <tissue evidence="12">Fresh leaf</tissue>
    </source>
</reference>
<dbReference type="FunFam" id="1.10.630.10:FF:000022">
    <property type="entry name" value="Taxadiene 5-alpha hydroxylase"/>
    <property type="match status" value="1"/>
</dbReference>
<proteinExistence type="inferred from homology"/>
<dbReference type="InterPro" id="IPR036396">
    <property type="entry name" value="Cyt_P450_sf"/>
</dbReference>